<dbReference type="Proteomes" id="UP001229421">
    <property type="component" value="Unassembled WGS sequence"/>
</dbReference>
<evidence type="ECO:0000313" key="3">
    <source>
        <dbReference type="Proteomes" id="UP001229421"/>
    </source>
</evidence>
<organism evidence="2 3">
    <name type="scientific">Tagetes erecta</name>
    <name type="common">African marigold</name>
    <dbReference type="NCBI Taxonomy" id="13708"/>
    <lineage>
        <taxon>Eukaryota</taxon>
        <taxon>Viridiplantae</taxon>
        <taxon>Streptophyta</taxon>
        <taxon>Embryophyta</taxon>
        <taxon>Tracheophyta</taxon>
        <taxon>Spermatophyta</taxon>
        <taxon>Magnoliopsida</taxon>
        <taxon>eudicotyledons</taxon>
        <taxon>Gunneridae</taxon>
        <taxon>Pentapetalae</taxon>
        <taxon>asterids</taxon>
        <taxon>campanulids</taxon>
        <taxon>Asterales</taxon>
        <taxon>Asteraceae</taxon>
        <taxon>Asteroideae</taxon>
        <taxon>Heliantheae alliance</taxon>
        <taxon>Tageteae</taxon>
        <taxon>Tagetes</taxon>
    </lineage>
</organism>
<dbReference type="Gene3D" id="3.30.730.10">
    <property type="entry name" value="AP2/ERF domain"/>
    <property type="match status" value="1"/>
</dbReference>
<gene>
    <name evidence="2" type="ORF">QVD17_09430</name>
</gene>
<comment type="caution">
    <text evidence="2">The sequence shown here is derived from an EMBL/GenBank/DDBJ whole genome shotgun (WGS) entry which is preliminary data.</text>
</comment>
<dbReference type="AlphaFoldDB" id="A0AAD8L3U3"/>
<feature type="region of interest" description="Disordered" evidence="1">
    <location>
        <begin position="68"/>
        <end position="90"/>
    </location>
</feature>
<keyword evidence="3" id="KW-1185">Reference proteome</keyword>
<dbReference type="PANTHER" id="PTHR32467:SF81">
    <property type="entry name" value="OS06G0145700 PROTEIN"/>
    <property type="match status" value="1"/>
</dbReference>
<dbReference type="InterPro" id="IPR036955">
    <property type="entry name" value="AP2/ERF_dom_sf"/>
</dbReference>
<feature type="compositionally biased region" description="Basic residues" evidence="1">
    <location>
        <begin position="19"/>
        <end position="29"/>
    </location>
</feature>
<dbReference type="PANTHER" id="PTHR32467">
    <property type="entry name" value="AP2-LIKE ETHYLENE-RESPONSIVE TRANSCRIPTION FACTOR"/>
    <property type="match status" value="1"/>
</dbReference>
<protein>
    <submittedName>
        <fullName evidence="2">Uncharacterized protein</fullName>
    </submittedName>
</protein>
<proteinExistence type="predicted"/>
<name>A0AAD8L3U3_TARER</name>
<feature type="region of interest" description="Disordered" evidence="1">
    <location>
        <begin position="1"/>
        <end position="37"/>
    </location>
</feature>
<sequence>MASSSPSSSSCIDDQPLKPRNRKNKKKRQSSSSTETRVCRTSVFRGVTRHRLSGKFEAHLWDKNSDMMNKKKKGKQGNNELINIEKLVKN</sequence>
<evidence type="ECO:0000256" key="1">
    <source>
        <dbReference type="SAM" id="MobiDB-lite"/>
    </source>
</evidence>
<evidence type="ECO:0000313" key="2">
    <source>
        <dbReference type="EMBL" id="KAK1432533.1"/>
    </source>
</evidence>
<dbReference type="EMBL" id="JAUHHV010000002">
    <property type="protein sequence ID" value="KAK1432533.1"/>
    <property type="molecule type" value="Genomic_DNA"/>
</dbReference>
<reference evidence="2" key="1">
    <citation type="journal article" date="2023" name="bioRxiv">
        <title>Improved chromosome-level genome assembly for marigold (Tagetes erecta).</title>
        <authorList>
            <person name="Jiang F."/>
            <person name="Yuan L."/>
            <person name="Wang S."/>
            <person name="Wang H."/>
            <person name="Xu D."/>
            <person name="Wang A."/>
            <person name="Fan W."/>
        </authorList>
    </citation>
    <scope>NUCLEOTIDE SEQUENCE</scope>
    <source>
        <strain evidence="2">WSJ</strain>
        <tissue evidence="2">Leaf</tissue>
    </source>
</reference>
<accession>A0AAD8L3U3</accession>
<dbReference type="GO" id="GO:0003700">
    <property type="term" value="F:DNA-binding transcription factor activity"/>
    <property type="evidence" value="ECO:0007669"/>
    <property type="project" value="InterPro"/>
</dbReference>
<feature type="compositionally biased region" description="Low complexity" evidence="1">
    <location>
        <begin position="1"/>
        <end position="10"/>
    </location>
</feature>